<protein>
    <submittedName>
        <fullName evidence="3">FAD-dependent oxidoreductase</fullName>
    </submittedName>
</protein>
<feature type="region of interest" description="Disordered" evidence="1">
    <location>
        <begin position="389"/>
        <end position="408"/>
    </location>
</feature>
<evidence type="ECO:0000313" key="3">
    <source>
        <dbReference type="EMBL" id="WTY94278.1"/>
    </source>
</evidence>
<feature type="domain" description="FAD dependent oxidoreductase" evidence="2">
    <location>
        <begin position="5"/>
        <end position="343"/>
    </location>
</feature>
<dbReference type="InterPro" id="IPR036188">
    <property type="entry name" value="FAD/NAD-bd_sf"/>
</dbReference>
<gene>
    <name evidence="3" type="ORF">OG626_04880</name>
</gene>
<accession>A0AAU3GMI4</accession>
<dbReference type="AlphaFoldDB" id="A0AAU3GMI4"/>
<proteinExistence type="predicted"/>
<dbReference type="EMBL" id="CP109535">
    <property type="protein sequence ID" value="WTY94278.1"/>
    <property type="molecule type" value="Genomic_DNA"/>
</dbReference>
<dbReference type="PANTHER" id="PTHR13847">
    <property type="entry name" value="SARCOSINE DEHYDROGENASE-RELATED"/>
    <property type="match status" value="1"/>
</dbReference>
<reference evidence="3" key="1">
    <citation type="submission" date="2022-10" db="EMBL/GenBank/DDBJ databases">
        <title>The complete genomes of actinobacterial strains from the NBC collection.</title>
        <authorList>
            <person name="Joergensen T.S."/>
            <person name="Alvarez Arevalo M."/>
            <person name="Sterndorff E.B."/>
            <person name="Faurdal D."/>
            <person name="Vuksanovic O."/>
            <person name="Mourched A.-S."/>
            <person name="Charusanti P."/>
            <person name="Shaw S."/>
            <person name="Blin K."/>
            <person name="Weber T."/>
        </authorList>
    </citation>
    <scope>NUCLEOTIDE SEQUENCE</scope>
    <source>
        <strain evidence="3">NBC_01401</strain>
    </source>
</reference>
<dbReference type="Pfam" id="PF01266">
    <property type="entry name" value="DAO"/>
    <property type="match status" value="1"/>
</dbReference>
<dbReference type="Gene3D" id="3.30.9.10">
    <property type="entry name" value="D-Amino Acid Oxidase, subunit A, domain 2"/>
    <property type="match status" value="1"/>
</dbReference>
<dbReference type="SUPFAM" id="SSF51905">
    <property type="entry name" value="FAD/NAD(P)-binding domain"/>
    <property type="match status" value="1"/>
</dbReference>
<evidence type="ECO:0000259" key="2">
    <source>
        <dbReference type="Pfam" id="PF01266"/>
    </source>
</evidence>
<dbReference type="Gene3D" id="3.50.50.60">
    <property type="entry name" value="FAD/NAD(P)-binding domain"/>
    <property type="match status" value="1"/>
</dbReference>
<dbReference type="InterPro" id="IPR006076">
    <property type="entry name" value="FAD-dep_OxRdtase"/>
</dbReference>
<dbReference type="GO" id="GO:0005737">
    <property type="term" value="C:cytoplasm"/>
    <property type="evidence" value="ECO:0007669"/>
    <property type="project" value="TreeGrafter"/>
</dbReference>
<evidence type="ECO:0000256" key="1">
    <source>
        <dbReference type="SAM" id="MobiDB-lite"/>
    </source>
</evidence>
<sequence>MRDGDVIVAGAGMAGLLTALALARRGVHVVLVEPSRVGAGQSGQSHGYLHRGYAYGPDEPRLPALLGSAREHWHGLLARIPPVTAGSTIAFCDPAAVRRAERYWRDSGLAVCPRTTPGWLTGAPVACFGSAEPTYNVGDILRGLGVQAGPAGIEARPGAVERIEASGDGISARITEPDGGTAIVRARTAVLAAGAGTPGLLARSGLPAAVQLRTAFMLVLRGRLPAVSVLFPEREEHGLFLASRAGDDGRVTWLVSDFQSFDSGGRDPGQLAGWWARRVLLTLGRVVDPALLARVDAVSGYQATKSGLLPSSGTVAHEFGIELLGGRAVVASPSKLTLAPLAALHAVATVAARLGLRTEGEGWDPITPVAPERSPAREAWETPMATLKDPDLLGEQPGIGTLSELYHR</sequence>
<name>A0AAU3GMI4_9ACTN</name>
<organism evidence="3">
    <name type="scientific">Streptomyces sp. NBC_01401</name>
    <dbReference type="NCBI Taxonomy" id="2903854"/>
    <lineage>
        <taxon>Bacteria</taxon>
        <taxon>Bacillati</taxon>
        <taxon>Actinomycetota</taxon>
        <taxon>Actinomycetes</taxon>
        <taxon>Kitasatosporales</taxon>
        <taxon>Streptomycetaceae</taxon>
        <taxon>Streptomyces</taxon>
    </lineage>
</organism>